<dbReference type="AlphaFoldDB" id="A0A7I8DF71"/>
<evidence type="ECO:0000313" key="2">
    <source>
        <dbReference type="Proteomes" id="UP000593802"/>
    </source>
</evidence>
<proteinExistence type="predicted"/>
<name>A0A7I8DF71_9BACL</name>
<dbReference type="KEGG" id="eff:skT53_15460"/>
<evidence type="ECO:0000313" key="1">
    <source>
        <dbReference type="EMBL" id="BCJ86561.1"/>
    </source>
</evidence>
<accession>A0A7I8DF71</accession>
<reference evidence="1 2" key="1">
    <citation type="submission" date="2020-08" db="EMBL/GenBank/DDBJ databases">
        <title>Complete Genome Sequence of Effusibacillus dendaii Strain skT53, Isolated from Farmland soil.</title>
        <authorList>
            <person name="Konishi T."/>
            <person name="Kawasaki H."/>
        </authorList>
    </citation>
    <scope>NUCLEOTIDE SEQUENCE [LARGE SCALE GENOMIC DNA]</scope>
    <source>
        <strain evidence="2">skT53</strain>
    </source>
</reference>
<protein>
    <recommendedName>
        <fullName evidence="3">Actin-like protein N-terminal domain-containing protein</fullName>
    </recommendedName>
</protein>
<dbReference type="EMBL" id="AP023366">
    <property type="protein sequence ID" value="BCJ86561.1"/>
    <property type="molecule type" value="Genomic_DNA"/>
</dbReference>
<evidence type="ECO:0008006" key="3">
    <source>
        <dbReference type="Google" id="ProtNLM"/>
    </source>
</evidence>
<dbReference type="RefSeq" id="WP_226375374.1">
    <property type="nucleotide sequence ID" value="NZ_AP023366.1"/>
</dbReference>
<dbReference type="Gene3D" id="3.30.420.40">
    <property type="match status" value="1"/>
</dbReference>
<dbReference type="Proteomes" id="UP000593802">
    <property type="component" value="Chromosome"/>
</dbReference>
<sequence>MVRSVGLDIGNDSVKLVMEGGVLAIPNIVAPGSARNLLREEDNVLEALDVEVFSRSLTGAAYYGTVGVCEIGALTTDFPIMKKLQSDNRFSHGEYFGLASYLDAIRQDVFENFGYNFQSRAKLVKRIRDSSYLINLVGERREGH</sequence>
<gene>
    <name evidence="1" type="ORF">skT53_15460</name>
</gene>
<organism evidence="1 2">
    <name type="scientific">Effusibacillus dendaii</name>
    <dbReference type="NCBI Taxonomy" id="2743772"/>
    <lineage>
        <taxon>Bacteria</taxon>
        <taxon>Bacillati</taxon>
        <taxon>Bacillota</taxon>
        <taxon>Bacilli</taxon>
        <taxon>Bacillales</taxon>
        <taxon>Alicyclobacillaceae</taxon>
        <taxon>Effusibacillus</taxon>
    </lineage>
</organism>
<keyword evidence="2" id="KW-1185">Reference proteome</keyword>